<dbReference type="SUPFAM" id="SSF54236">
    <property type="entry name" value="Ubiquitin-like"/>
    <property type="match status" value="1"/>
</dbReference>
<evidence type="ECO:0000256" key="1">
    <source>
        <dbReference type="SAM" id="Phobius"/>
    </source>
</evidence>
<gene>
    <name evidence="2" type="ORF">cyc_02388</name>
</gene>
<dbReference type="InterPro" id="IPR029071">
    <property type="entry name" value="Ubiquitin-like_domsf"/>
</dbReference>
<dbReference type="PANTHER" id="PTHR14557">
    <property type="entry name" value="PROTEIN C7ORF21"/>
    <property type="match status" value="1"/>
</dbReference>
<keyword evidence="1" id="KW-0812">Transmembrane</keyword>
<keyword evidence="1" id="KW-0472">Membrane</keyword>
<dbReference type="Proteomes" id="UP000095192">
    <property type="component" value="Unassembled WGS sequence"/>
</dbReference>
<organism evidence="2 3">
    <name type="scientific">Cyclospora cayetanensis</name>
    <dbReference type="NCBI Taxonomy" id="88456"/>
    <lineage>
        <taxon>Eukaryota</taxon>
        <taxon>Sar</taxon>
        <taxon>Alveolata</taxon>
        <taxon>Apicomplexa</taxon>
        <taxon>Conoidasida</taxon>
        <taxon>Coccidia</taxon>
        <taxon>Eucoccidiorida</taxon>
        <taxon>Eimeriorina</taxon>
        <taxon>Eimeriidae</taxon>
        <taxon>Cyclospora</taxon>
    </lineage>
</organism>
<feature type="transmembrane region" description="Helical" evidence="1">
    <location>
        <begin position="129"/>
        <end position="149"/>
    </location>
</feature>
<feature type="transmembrane region" description="Helical" evidence="1">
    <location>
        <begin position="161"/>
        <end position="183"/>
    </location>
</feature>
<protein>
    <recommendedName>
        <fullName evidence="4">Ubiquitin-like domain-containing protein</fullName>
    </recommendedName>
</protein>
<dbReference type="VEuPathDB" id="ToxoDB:cyc_02388"/>
<accession>A0A1D3CZQ8</accession>
<comment type="caution">
    <text evidence="2">The sequence shown here is derived from an EMBL/GenBank/DDBJ whole genome shotgun (WGS) entry which is preliminary data.</text>
</comment>
<sequence length="222" mass="24047">MAGEKVRVKWVVNCTGEPTTFNESLVDVNATIREVKELVFGQELARGLNVRVIFLGRELADSDSLASHLRMPARVAAVGPCTASSSTDAPEVPDVTLHAVLSTRLPSARSSGVNGRTHVGGGSSDEGDWSVVVLGMTVFVILCVCWYHRLAFPTDFTPFSSLLLVFFTGFYAFAIRGVVMRLLKLAFGCLRRPWGTVDASSQPTRPVATARAFPEVPHRPLS</sequence>
<keyword evidence="3" id="KW-1185">Reference proteome</keyword>
<dbReference type="PANTHER" id="PTHR14557:SF5">
    <property type="entry name" value="UBIQUITIN-LIKE DOMAIN-CONTAINING PROTEIN"/>
    <property type="match status" value="1"/>
</dbReference>
<dbReference type="InParanoid" id="A0A1D3CZQ8"/>
<dbReference type="EMBL" id="JROU02001359">
    <property type="protein sequence ID" value="OEH76694.1"/>
    <property type="molecule type" value="Genomic_DNA"/>
</dbReference>
<dbReference type="AlphaFoldDB" id="A0A1D3CZQ8"/>
<dbReference type="InterPro" id="IPR040352">
    <property type="entry name" value="TMUB1/2"/>
</dbReference>
<dbReference type="GO" id="GO:0036503">
    <property type="term" value="P:ERAD pathway"/>
    <property type="evidence" value="ECO:0007669"/>
    <property type="project" value="InterPro"/>
</dbReference>
<name>A0A1D3CZQ8_9EIME</name>
<proteinExistence type="predicted"/>
<evidence type="ECO:0000313" key="3">
    <source>
        <dbReference type="Proteomes" id="UP000095192"/>
    </source>
</evidence>
<evidence type="ECO:0000313" key="2">
    <source>
        <dbReference type="EMBL" id="OEH76694.1"/>
    </source>
</evidence>
<reference evidence="2 3" key="1">
    <citation type="journal article" date="2016" name="BMC Genomics">
        <title>Comparative genomics reveals Cyclospora cayetanensis possesses coccidia-like metabolism and invasion components but unique surface antigens.</title>
        <authorList>
            <person name="Liu S."/>
            <person name="Wang L."/>
            <person name="Zheng H."/>
            <person name="Xu Z."/>
            <person name="Roellig D.M."/>
            <person name="Li N."/>
            <person name="Frace M.A."/>
            <person name="Tang K."/>
            <person name="Arrowood M.J."/>
            <person name="Moss D.M."/>
            <person name="Zhang L."/>
            <person name="Feng Y."/>
            <person name="Xiao L."/>
        </authorList>
    </citation>
    <scope>NUCLEOTIDE SEQUENCE [LARGE SCALE GENOMIC DNA]</scope>
    <source>
        <strain evidence="2 3">CHN_HEN01</strain>
    </source>
</reference>
<evidence type="ECO:0008006" key="4">
    <source>
        <dbReference type="Google" id="ProtNLM"/>
    </source>
</evidence>
<keyword evidence="1" id="KW-1133">Transmembrane helix</keyword>